<keyword evidence="4" id="KW-1185">Reference proteome</keyword>
<dbReference type="OrthoDB" id="2510077at2759"/>
<keyword evidence="1" id="KW-0732">Signal</keyword>
<comment type="caution">
    <text evidence="3">The sequence shown here is derived from an EMBL/GenBank/DDBJ whole genome shotgun (WGS) entry which is preliminary data.</text>
</comment>
<evidence type="ECO:0000313" key="2">
    <source>
        <dbReference type="EMBL" id="KNE89278.1"/>
    </source>
</evidence>
<dbReference type="Proteomes" id="UP000054564">
    <property type="component" value="Unassembled WGS sequence"/>
</dbReference>
<evidence type="ECO:0000313" key="3">
    <source>
        <dbReference type="EMBL" id="KNE91140.1"/>
    </source>
</evidence>
<feature type="chain" id="PRO_5007416455" evidence="1">
    <location>
        <begin position="21"/>
        <end position="127"/>
    </location>
</feature>
<sequence>MNFIFVSISIFLAFPSVTSAMPSGQSHVHHLTQAPEYYSDIYGVTPYLDNGHYDHQPLTYATYWDPTLAPSYPYGRTVAVSGRTLKTDSPPPAGGHHQDLVSPGGIYFAVDPLQSTRSANPLNPQAK</sequence>
<proteinExistence type="predicted"/>
<evidence type="ECO:0000313" key="4">
    <source>
        <dbReference type="Proteomes" id="UP000054564"/>
    </source>
</evidence>
<protein>
    <submittedName>
        <fullName evidence="3">Uncharacterized protein</fullName>
    </submittedName>
</protein>
<reference evidence="3" key="1">
    <citation type="submission" date="2014-03" db="EMBL/GenBank/DDBJ databases">
        <title>Cloning and expression analysis of gamma-glutamylcysteines synthetase in perennial ryegrass.</title>
        <authorList>
            <person name="Wei S."/>
            <person name="Sun Z."/>
        </authorList>
    </citation>
    <scope>NUCLEOTIDE SEQUENCE</scope>
    <source>
        <strain evidence="3">Race PST-78</strain>
    </source>
</reference>
<accession>A0A0L0UVU2</accession>
<reference evidence="4" key="2">
    <citation type="submission" date="2014-03" db="EMBL/GenBank/DDBJ databases">
        <title>The Genome Sequence of Puccinia striiformis f. sp. tritici PST-78.</title>
        <authorList>
            <consortium name="The Broad Institute Genome Sequencing Platform"/>
            <person name="Cuomo C."/>
            <person name="Hulbert S."/>
            <person name="Chen X."/>
            <person name="Walker B."/>
            <person name="Young S.K."/>
            <person name="Zeng Q."/>
            <person name="Gargeya S."/>
            <person name="Fitzgerald M."/>
            <person name="Haas B."/>
            <person name="Abouelleil A."/>
            <person name="Alvarado L."/>
            <person name="Arachchi H.M."/>
            <person name="Berlin A.M."/>
            <person name="Chapman S.B."/>
            <person name="Goldberg J."/>
            <person name="Griggs A."/>
            <person name="Gujja S."/>
            <person name="Hansen M."/>
            <person name="Howarth C."/>
            <person name="Imamovic A."/>
            <person name="Larimer J."/>
            <person name="McCowan C."/>
            <person name="Montmayeur A."/>
            <person name="Murphy C."/>
            <person name="Neiman D."/>
            <person name="Pearson M."/>
            <person name="Priest M."/>
            <person name="Roberts A."/>
            <person name="Saif S."/>
            <person name="Shea T."/>
            <person name="Sisk P."/>
            <person name="Sykes S."/>
            <person name="Wortman J."/>
            <person name="Nusbaum C."/>
            <person name="Birren B."/>
        </authorList>
    </citation>
    <scope>NUCLEOTIDE SEQUENCE [LARGE SCALE GENOMIC DNA]</scope>
    <source>
        <strain evidence="4">race PST-78</strain>
    </source>
</reference>
<dbReference type="AlphaFoldDB" id="A0A0L0UVU2"/>
<feature type="signal peptide" evidence="1">
    <location>
        <begin position="1"/>
        <end position="20"/>
    </location>
</feature>
<gene>
    <name evidence="3" type="ORF">PSTG_15452</name>
    <name evidence="2" type="ORF">PSTG_17265</name>
</gene>
<evidence type="ECO:0000256" key="1">
    <source>
        <dbReference type="SAM" id="SignalP"/>
    </source>
</evidence>
<dbReference type="EMBL" id="AJIL01000413">
    <property type="protein sequence ID" value="KNE89278.1"/>
    <property type="molecule type" value="Genomic_DNA"/>
</dbReference>
<name>A0A0L0UVU2_9BASI</name>
<dbReference type="EMBL" id="AJIL01000218">
    <property type="protein sequence ID" value="KNE91140.1"/>
    <property type="molecule type" value="Genomic_DNA"/>
</dbReference>
<organism evidence="3 4">
    <name type="scientific">Puccinia striiformis f. sp. tritici PST-78</name>
    <dbReference type="NCBI Taxonomy" id="1165861"/>
    <lineage>
        <taxon>Eukaryota</taxon>
        <taxon>Fungi</taxon>
        <taxon>Dikarya</taxon>
        <taxon>Basidiomycota</taxon>
        <taxon>Pucciniomycotina</taxon>
        <taxon>Pucciniomycetes</taxon>
        <taxon>Pucciniales</taxon>
        <taxon>Pucciniaceae</taxon>
        <taxon>Puccinia</taxon>
    </lineage>
</organism>